<keyword evidence="6" id="KW-0770">Synapse</keyword>
<evidence type="ECO:0000256" key="15">
    <source>
        <dbReference type="RuleBase" id="RU000687"/>
    </source>
</evidence>
<evidence type="ECO:0000256" key="12">
    <source>
        <dbReference type="ARBA" id="ARBA00023286"/>
    </source>
</evidence>
<dbReference type="InterPro" id="IPR006029">
    <property type="entry name" value="Neurotrans-gated_channel_TM"/>
</dbReference>
<dbReference type="InterPro" id="IPR038050">
    <property type="entry name" value="Neuro_actylchol_rec"/>
</dbReference>
<dbReference type="PRINTS" id="PR00252">
    <property type="entry name" value="NRIONCHANNEL"/>
</dbReference>
<feature type="signal peptide" evidence="15">
    <location>
        <begin position="1"/>
        <end position="20"/>
    </location>
</feature>
<dbReference type="CDD" id="cd18997">
    <property type="entry name" value="LGIC_ECD_nAChR"/>
    <property type="match status" value="1"/>
</dbReference>
<dbReference type="OMA" id="WFFVAEV"/>
<dbReference type="InterPro" id="IPR006202">
    <property type="entry name" value="Neur_chan_lig-bd"/>
</dbReference>
<organism evidence="19 20">
    <name type="scientific">Magallana gigas</name>
    <name type="common">Pacific oyster</name>
    <name type="synonym">Crassostrea gigas</name>
    <dbReference type="NCBI Taxonomy" id="29159"/>
    <lineage>
        <taxon>Eukaryota</taxon>
        <taxon>Metazoa</taxon>
        <taxon>Spiralia</taxon>
        <taxon>Lophotrochozoa</taxon>
        <taxon>Mollusca</taxon>
        <taxon>Bivalvia</taxon>
        <taxon>Autobranchia</taxon>
        <taxon>Pteriomorphia</taxon>
        <taxon>Ostreida</taxon>
        <taxon>Ostreoidea</taxon>
        <taxon>Ostreidae</taxon>
        <taxon>Magallana</taxon>
    </lineage>
</organism>
<evidence type="ECO:0000256" key="6">
    <source>
        <dbReference type="ARBA" id="ARBA00023018"/>
    </source>
</evidence>
<dbReference type="InterPro" id="IPR002394">
    <property type="entry name" value="Nicotinic_acetylcholine_rcpt"/>
</dbReference>
<evidence type="ECO:0000256" key="16">
    <source>
        <dbReference type="SAM" id="MobiDB-lite"/>
    </source>
</evidence>
<dbReference type="CDD" id="cd19051">
    <property type="entry name" value="LGIC_TM_cation"/>
    <property type="match status" value="1"/>
</dbReference>
<dbReference type="InterPro" id="IPR006201">
    <property type="entry name" value="Neur_channel"/>
</dbReference>
<comment type="subcellular location">
    <subcellularLocation>
        <location evidence="14">Synaptic cell membrane</location>
        <topology evidence="14">Multi-pass membrane protein</topology>
    </subcellularLocation>
</comment>
<evidence type="ECO:0000313" key="20">
    <source>
        <dbReference type="Proteomes" id="UP000005408"/>
    </source>
</evidence>
<dbReference type="Gene3D" id="2.70.170.10">
    <property type="entry name" value="Neurotransmitter-gated ion-channel ligand-binding domain"/>
    <property type="match status" value="1"/>
</dbReference>
<dbReference type="Proteomes" id="UP000005408">
    <property type="component" value="Unassembled WGS sequence"/>
</dbReference>
<evidence type="ECO:0000256" key="9">
    <source>
        <dbReference type="ARBA" id="ARBA00023157"/>
    </source>
</evidence>
<keyword evidence="15" id="KW-0732">Signal</keyword>
<dbReference type="FunFam" id="2.70.170.10:FF:000016">
    <property type="entry name" value="Nicotinic acetylcholine receptor subunit"/>
    <property type="match status" value="1"/>
</dbReference>
<evidence type="ECO:0000259" key="17">
    <source>
        <dbReference type="Pfam" id="PF02931"/>
    </source>
</evidence>
<protein>
    <submittedName>
        <fullName evidence="19">Uncharacterized protein</fullName>
    </submittedName>
</protein>
<proteinExistence type="inferred from homology"/>
<evidence type="ECO:0000256" key="13">
    <source>
        <dbReference type="ARBA" id="ARBA00023303"/>
    </source>
</evidence>
<dbReference type="AlphaFoldDB" id="A0A8W8I1I3"/>
<keyword evidence="7 15" id="KW-0406">Ion transport</keyword>
<keyword evidence="4 15" id="KW-0812">Transmembrane</keyword>
<keyword evidence="8 15" id="KW-0472">Membrane</keyword>
<feature type="domain" description="Neurotransmitter-gated ion-channel ligand-binding" evidence="17">
    <location>
        <begin position="28"/>
        <end position="237"/>
    </location>
</feature>
<dbReference type="Pfam" id="PF02931">
    <property type="entry name" value="Neur_chan_LBD"/>
    <property type="match status" value="1"/>
</dbReference>
<dbReference type="GO" id="GO:0045211">
    <property type="term" value="C:postsynaptic membrane"/>
    <property type="evidence" value="ECO:0007669"/>
    <property type="project" value="InterPro"/>
</dbReference>
<keyword evidence="5 15" id="KW-1133">Transmembrane helix</keyword>
<keyword evidence="10" id="KW-0675">Receptor</keyword>
<feature type="region of interest" description="Disordered" evidence="16">
    <location>
        <begin position="442"/>
        <end position="463"/>
    </location>
</feature>
<evidence type="ECO:0000256" key="1">
    <source>
        <dbReference type="ARBA" id="ARBA00009237"/>
    </source>
</evidence>
<evidence type="ECO:0000256" key="10">
    <source>
        <dbReference type="ARBA" id="ARBA00023170"/>
    </source>
</evidence>
<keyword evidence="3" id="KW-1003">Cell membrane</keyword>
<feature type="compositionally biased region" description="Polar residues" evidence="16">
    <location>
        <begin position="444"/>
        <end position="454"/>
    </location>
</feature>
<keyword evidence="9" id="KW-1015">Disulfide bond</keyword>
<dbReference type="SUPFAM" id="SSF63712">
    <property type="entry name" value="Nicotinic receptor ligand binding domain-like"/>
    <property type="match status" value="1"/>
</dbReference>
<dbReference type="Pfam" id="PF02932">
    <property type="entry name" value="Neur_chan_memb"/>
    <property type="match status" value="1"/>
</dbReference>
<dbReference type="GO" id="GO:0004888">
    <property type="term" value="F:transmembrane signaling receptor activity"/>
    <property type="evidence" value="ECO:0007669"/>
    <property type="project" value="InterPro"/>
</dbReference>
<evidence type="ECO:0000259" key="18">
    <source>
        <dbReference type="Pfam" id="PF02932"/>
    </source>
</evidence>
<feature type="transmembrane region" description="Helical" evidence="15">
    <location>
        <begin position="299"/>
        <end position="321"/>
    </location>
</feature>
<sequence>MNNYRAIFWCVLLGLHNAFGLQVGLTEKRLRLYLFSEYNSMTRPVQNYSHAVTVGVGLWLNQILDLDEKKQIITTSVWVKETWFDESLKWDPNKYENTTRLVVFSTKLWLPDMFVFNTAGGHSEGFVNVTGSKLIIDSSGIVTWTVPLIIKSSCPVDVTYFPYDQQTCEIHFGSWIYDVTKVDLQLLSGGPNLKQYILNNEFDLLNVNLYRTTVDETCCPGNGSHPIIHFQMTIKRKSIYYDYIVIAPTIMLCILTLASFWLPCHHGEKIAIGLTVFLTLYVLQLLIAENVPDTNTTPVLGVFIFLVMTLNCISLIMATLVMGIKKRSTLKPVPQVPPLMLKACKQLLAKITCTPPESRFHAYNLCQEEDDKDKPFTATESWDSLDHLLHEFDDVADDEDVSSAHLLPCAVSDDISQSSILASALSYRRTLKNRRSYRRAIHGENQQSSAISPPQTDPKAPVSPETLVRKQEWCFVAETVDKASFIVYLASMFITILTVLVIVPSFQNLNI</sequence>
<dbReference type="InterPro" id="IPR036719">
    <property type="entry name" value="Neuro-gated_channel_TM_sf"/>
</dbReference>
<evidence type="ECO:0000256" key="8">
    <source>
        <dbReference type="ARBA" id="ARBA00023136"/>
    </source>
</evidence>
<feature type="chain" id="PRO_5036517208" evidence="15">
    <location>
        <begin position="21"/>
        <end position="511"/>
    </location>
</feature>
<dbReference type="PRINTS" id="PR00254">
    <property type="entry name" value="NICOTINICR"/>
</dbReference>
<keyword evidence="13 15" id="KW-0407">Ion channel</keyword>
<dbReference type="PANTHER" id="PTHR18945">
    <property type="entry name" value="NEUROTRANSMITTER GATED ION CHANNEL"/>
    <property type="match status" value="1"/>
</dbReference>
<accession>A0A8W8I1I3</accession>
<evidence type="ECO:0000256" key="3">
    <source>
        <dbReference type="ARBA" id="ARBA00022475"/>
    </source>
</evidence>
<evidence type="ECO:0000313" key="19">
    <source>
        <dbReference type="EnsemblMetazoa" id="G11939.1:cds"/>
    </source>
</evidence>
<evidence type="ECO:0000256" key="11">
    <source>
        <dbReference type="ARBA" id="ARBA00023180"/>
    </source>
</evidence>
<feature type="domain" description="Neurotransmitter-gated ion-channel transmembrane" evidence="18">
    <location>
        <begin position="245"/>
        <end position="494"/>
    </location>
</feature>
<keyword evidence="2 15" id="KW-0813">Transport</keyword>
<keyword evidence="20" id="KW-1185">Reference proteome</keyword>
<name>A0A8W8I1I3_MAGGI</name>
<dbReference type="Gene3D" id="1.20.58.390">
    <property type="entry name" value="Neurotransmitter-gated ion-channel transmembrane domain"/>
    <property type="match status" value="1"/>
</dbReference>
<dbReference type="InterPro" id="IPR018000">
    <property type="entry name" value="Neurotransmitter_ion_chnl_CS"/>
</dbReference>
<feature type="transmembrane region" description="Helical" evidence="15">
    <location>
        <begin position="485"/>
        <end position="506"/>
    </location>
</feature>
<dbReference type="EnsemblMetazoa" id="G11939.1">
    <property type="protein sequence ID" value="G11939.1:cds"/>
    <property type="gene ID" value="G11939"/>
</dbReference>
<dbReference type="SUPFAM" id="SSF90112">
    <property type="entry name" value="Neurotransmitter-gated ion-channel transmembrane pore"/>
    <property type="match status" value="1"/>
</dbReference>
<dbReference type="PROSITE" id="PS00236">
    <property type="entry name" value="NEUROTR_ION_CHANNEL"/>
    <property type="match status" value="1"/>
</dbReference>
<feature type="transmembrane region" description="Helical" evidence="15">
    <location>
        <begin position="270"/>
        <end position="287"/>
    </location>
</feature>
<keyword evidence="12" id="KW-1071">Ligand-gated ion channel</keyword>
<evidence type="ECO:0000256" key="7">
    <source>
        <dbReference type="ARBA" id="ARBA00023065"/>
    </source>
</evidence>
<evidence type="ECO:0000256" key="14">
    <source>
        <dbReference type="ARBA" id="ARBA00034099"/>
    </source>
</evidence>
<keyword evidence="11" id="KW-0325">Glycoprotein</keyword>
<evidence type="ECO:0000256" key="5">
    <source>
        <dbReference type="ARBA" id="ARBA00022989"/>
    </source>
</evidence>
<evidence type="ECO:0000256" key="4">
    <source>
        <dbReference type="ARBA" id="ARBA00022692"/>
    </source>
</evidence>
<dbReference type="InterPro" id="IPR036734">
    <property type="entry name" value="Neur_chan_lig-bd_sf"/>
</dbReference>
<dbReference type="GO" id="GO:0022848">
    <property type="term" value="F:acetylcholine-gated monoatomic cation-selective channel activity"/>
    <property type="evidence" value="ECO:0007669"/>
    <property type="project" value="InterPro"/>
</dbReference>
<dbReference type="OrthoDB" id="5975154at2759"/>
<feature type="transmembrane region" description="Helical" evidence="15">
    <location>
        <begin position="240"/>
        <end position="263"/>
    </location>
</feature>
<comment type="similarity">
    <text evidence="1">Belongs to the ligand-gated ion channel (TC 1.A.9) family. Acetylcholine receptor (TC 1.A.9.1) subfamily.</text>
</comment>
<reference evidence="19" key="1">
    <citation type="submission" date="2022-08" db="UniProtKB">
        <authorList>
            <consortium name="EnsemblMetazoa"/>
        </authorList>
    </citation>
    <scope>IDENTIFICATION</scope>
    <source>
        <strain evidence="19">05x7-T-G4-1.051#20</strain>
    </source>
</reference>
<evidence type="ECO:0000256" key="2">
    <source>
        <dbReference type="ARBA" id="ARBA00022448"/>
    </source>
</evidence>